<reference evidence="2" key="1">
    <citation type="submission" date="2021-07" db="EMBL/GenBank/DDBJ databases">
        <title>Neiella marina sp. nov., isolated from the intestinal content of sea cucumber Apostichopus japonicus.</title>
        <authorList>
            <person name="Bai X."/>
        </authorList>
    </citation>
    <scope>NUCLEOTIDE SEQUENCE</scope>
    <source>
        <strain evidence="2">126</strain>
    </source>
</reference>
<organism evidence="2 3">
    <name type="scientific">Neiella holothuriorum</name>
    <dbReference type="NCBI Taxonomy" id="2870530"/>
    <lineage>
        <taxon>Bacteria</taxon>
        <taxon>Pseudomonadati</taxon>
        <taxon>Pseudomonadota</taxon>
        <taxon>Gammaproteobacteria</taxon>
        <taxon>Alteromonadales</taxon>
        <taxon>Echinimonadaceae</taxon>
        <taxon>Neiella</taxon>
    </lineage>
</organism>
<protein>
    <recommendedName>
        <fullName evidence="1">EF-hand domain-containing protein</fullName>
    </recommendedName>
</protein>
<name>A0ABS7EIN6_9GAMM</name>
<dbReference type="PROSITE" id="PS00018">
    <property type="entry name" value="EF_HAND_1"/>
    <property type="match status" value="2"/>
</dbReference>
<proteinExistence type="predicted"/>
<dbReference type="EMBL" id="JAHZSS010000019">
    <property type="protein sequence ID" value="MBW8192196.1"/>
    <property type="molecule type" value="Genomic_DNA"/>
</dbReference>
<evidence type="ECO:0000313" key="2">
    <source>
        <dbReference type="EMBL" id="MBW8192196.1"/>
    </source>
</evidence>
<dbReference type="InterPro" id="IPR018247">
    <property type="entry name" value="EF_Hand_1_Ca_BS"/>
</dbReference>
<dbReference type="InterPro" id="IPR011992">
    <property type="entry name" value="EF-hand-dom_pair"/>
</dbReference>
<evidence type="ECO:0000313" key="3">
    <source>
        <dbReference type="Proteomes" id="UP001166251"/>
    </source>
</evidence>
<comment type="caution">
    <text evidence="2">The sequence shown here is derived from an EMBL/GenBank/DDBJ whole genome shotgun (WGS) entry which is preliminary data.</text>
</comment>
<dbReference type="Gene3D" id="1.10.238.10">
    <property type="entry name" value="EF-hand"/>
    <property type="match status" value="1"/>
</dbReference>
<feature type="domain" description="EF-hand" evidence="1">
    <location>
        <begin position="70"/>
        <end position="105"/>
    </location>
</feature>
<accession>A0ABS7EIN6</accession>
<feature type="domain" description="EF-hand" evidence="1">
    <location>
        <begin position="35"/>
        <end position="61"/>
    </location>
</feature>
<sequence>MNSLALATIATTILLIVAPEAESLGYGGRQQQPEFIDIDTNNDGLISKDEFETFHSDRQLRRAGQARLQRNAGDSLSLFEQLDTNEDGFISAEEFRARPSCKRSS</sequence>
<dbReference type="SUPFAM" id="SSF47473">
    <property type="entry name" value="EF-hand"/>
    <property type="match status" value="1"/>
</dbReference>
<evidence type="ECO:0000259" key="1">
    <source>
        <dbReference type="PROSITE" id="PS50222"/>
    </source>
</evidence>
<dbReference type="PROSITE" id="PS50222">
    <property type="entry name" value="EF_HAND_2"/>
    <property type="match status" value="2"/>
</dbReference>
<dbReference type="RefSeq" id="WP_220104820.1">
    <property type="nucleotide sequence ID" value="NZ_JAHZSS010000019.1"/>
</dbReference>
<dbReference type="Pfam" id="PF13202">
    <property type="entry name" value="EF-hand_5"/>
    <property type="match status" value="2"/>
</dbReference>
<dbReference type="Proteomes" id="UP001166251">
    <property type="component" value="Unassembled WGS sequence"/>
</dbReference>
<gene>
    <name evidence="2" type="ORF">K0504_14260</name>
</gene>
<keyword evidence="3" id="KW-1185">Reference proteome</keyword>
<dbReference type="InterPro" id="IPR002048">
    <property type="entry name" value="EF_hand_dom"/>
</dbReference>